<feature type="binding site" evidence="1">
    <location>
        <position position="44"/>
    </location>
    <ligand>
        <name>ATP</name>
        <dbReference type="ChEBI" id="CHEBI:30616"/>
    </ligand>
</feature>
<dbReference type="AlphaFoldDB" id="A0A814V543"/>
<dbReference type="PROSITE" id="PS50011">
    <property type="entry name" value="PROTEIN_KINASE_DOM"/>
    <property type="match status" value="1"/>
</dbReference>
<dbReference type="PANTHER" id="PTHR24348">
    <property type="entry name" value="SERINE/THREONINE-PROTEIN KINASE UNC-51-RELATED"/>
    <property type="match status" value="1"/>
</dbReference>
<dbReference type="InterPro" id="IPR000719">
    <property type="entry name" value="Prot_kinase_dom"/>
</dbReference>
<dbReference type="GO" id="GO:0004674">
    <property type="term" value="F:protein serine/threonine kinase activity"/>
    <property type="evidence" value="ECO:0007669"/>
    <property type="project" value="InterPro"/>
</dbReference>
<dbReference type="Pfam" id="PF00069">
    <property type="entry name" value="Pkinase"/>
    <property type="match status" value="1"/>
</dbReference>
<feature type="domain" description="Protein kinase" evidence="2">
    <location>
        <begin position="15"/>
        <end position="290"/>
    </location>
</feature>
<dbReference type="GO" id="GO:0005737">
    <property type="term" value="C:cytoplasm"/>
    <property type="evidence" value="ECO:0007669"/>
    <property type="project" value="TreeGrafter"/>
</dbReference>
<dbReference type="SUPFAM" id="SSF56112">
    <property type="entry name" value="Protein kinase-like (PK-like)"/>
    <property type="match status" value="1"/>
</dbReference>
<dbReference type="Gene3D" id="3.30.200.20">
    <property type="entry name" value="Phosphorylase Kinase, domain 1"/>
    <property type="match status" value="1"/>
</dbReference>
<dbReference type="Proteomes" id="UP000663881">
    <property type="component" value="Unassembled WGS sequence"/>
</dbReference>
<dbReference type="EMBL" id="CAJOAY010000025">
    <property type="protein sequence ID" value="CAF3493838.1"/>
    <property type="molecule type" value="Genomic_DNA"/>
</dbReference>
<gene>
    <name evidence="4" type="ORF">OKA104_LOCUS1091</name>
    <name evidence="3" type="ORF">VCS650_LOCUS24676</name>
</gene>
<dbReference type="InterPro" id="IPR011009">
    <property type="entry name" value="Kinase-like_dom_sf"/>
</dbReference>
<evidence type="ECO:0000256" key="1">
    <source>
        <dbReference type="PROSITE-ProRule" id="PRU10141"/>
    </source>
</evidence>
<dbReference type="EMBL" id="CAJNON010000306">
    <property type="protein sequence ID" value="CAF1184320.1"/>
    <property type="molecule type" value="Genomic_DNA"/>
</dbReference>
<reference evidence="3" key="1">
    <citation type="submission" date="2021-02" db="EMBL/GenBank/DDBJ databases">
        <authorList>
            <person name="Nowell W R."/>
        </authorList>
    </citation>
    <scope>NUCLEOTIDE SEQUENCE</scope>
</reference>
<dbReference type="OrthoDB" id="20524at2759"/>
<dbReference type="Proteomes" id="UP000663891">
    <property type="component" value="Unassembled WGS sequence"/>
</dbReference>
<evidence type="ECO:0000313" key="4">
    <source>
        <dbReference type="EMBL" id="CAF3493838.1"/>
    </source>
</evidence>
<accession>A0A814V543</accession>
<comment type="caution">
    <text evidence="3">The sequence shown here is derived from an EMBL/GenBank/DDBJ whole genome shotgun (WGS) entry which is preliminary data.</text>
</comment>
<protein>
    <recommendedName>
        <fullName evidence="2">Protein kinase domain-containing protein</fullName>
    </recommendedName>
</protein>
<dbReference type="GO" id="GO:0006914">
    <property type="term" value="P:autophagy"/>
    <property type="evidence" value="ECO:0007669"/>
    <property type="project" value="UniProtKB-ARBA"/>
</dbReference>
<evidence type="ECO:0000313" key="3">
    <source>
        <dbReference type="EMBL" id="CAF1184320.1"/>
    </source>
</evidence>
<organism evidence="3 5">
    <name type="scientific">Adineta steineri</name>
    <dbReference type="NCBI Taxonomy" id="433720"/>
    <lineage>
        <taxon>Eukaryota</taxon>
        <taxon>Metazoa</taxon>
        <taxon>Spiralia</taxon>
        <taxon>Gnathifera</taxon>
        <taxon>Rotifera</taxon>
        <taxon>Eurotatoria</taxon>
        <taxon>Bdelloidea</taxon>
        <taxon>Adinetida</taxon>
        <taxon>Adinetidae</taxon>
        <taxon>Adineta</taxon>
    </lineage>
</organism>
<dbReference type="Gene3D" id="1.10.510.10">
    <property type="entry name" value="Transferase(Phosphotransferase) domain 1"/>
    <property type="match status" value="1"/>
</dbReference>
<sequence length="294" mass="33899">MTNTNRIVVIGESQYKVEEEIGHGLHSTVYGGYDLSDNNPVAIKVVNFASGVNGSSLSTEARQHSYWKEIELLLYLQNINPYVIRIFNHDQTDRYGMIVMERGGTFRDTLIQFLRLGMRMPLSYVQKFWSQMVSAIYYMHHAGIVHGDCKPENFIQVGKHGGTLRLIDMGISFELPPNVTSRLHAAAGTPDYVAPEMVHPSGVFTERAKFGYKADVWALGIILFEMVFGFRPLQYLGNSERKISFLGRLRRDMNIPYHPDRELRDILRRCLRSNHRRRPDTEEILNHPFLTRPR</sequence>
<dbReference type="InterPro" id="IPR017441">
    <property type="entry name" value="Protein_kinase_ATP_BS"/>
</dbReference>
<keyword evidence="1" id="KW-0547">Nucleotide-binding</keyword>
<dbReference type="GO" id="GO:0010506">
    <property type="term" value="P:regulation of autophagy"/>
    <property type="evidence" value="ECO:0007669"/>
    <property type="project" value="InterPro"/>
</dbReference>
<dbReference type="PROSITE" id="PS00107">
    <property type="entry name" value="PROTEIN_KINASE_ATP"/>
    <property type="match status" value="1"/>
</dbReference>
<proteinExistence type="predicted"/>
<dbReference type="PANTHER" id="PTHR24348:SF68">
    <property type="entry name" value="SERINE_THREONINE-PROTEIN KINASE ATG1C"/>
    <property type="match status" value="1"/>
</dbReference>
<evidence type="ECO:0000313" key="5">
    <source>
        <dbReference type="Proteomes" id="UP000663891"/>
    </source>
</evidence>
<dbReference type="GO" id="GO:0005524">
    <property type="term" value="F:ATP binding"/>
    <property type="evidence" value="ECO:0007669"/>
    <property type="project" value="UniProtKB-UniRule"/>
</dbReference>
<keyword evidence="1" id="KW-0067">ATP-binding</keyword>
<evidence type="ECO:0000259" key="2">
    <source>
        <dbReference type="PROSITE" id="PS50011"/>
    </source>
</evidence>
<dbReference type="InterPro" id="IPR045269">
    <property type="entry name" value="Atg1-like"/>
</dbReference>
<name>A0A814V543_9BILA</name>